<evidence type="ECO:0000256" key="2">
    <source>
        <dbReference type="SAM" id="Phobius"/>
    </source>
</evidence>
<feature type="compositionally biased region" description="Low complexity" evidence="1">
    <location>
        <begin position="90"/>
        <end position="100"/>
    </location>
</feature>
<sequence length="317" mass="33367">MAYWEVNKEEADSNKKALAITIITNVLILVAMYFIVVWKPAIPPIPQFGLELNLGFTEVGSGNTQTTAPPSQAEVVQQEAPAPGDPAPQPTATAAPVAQPETKTAKPAPSKSKTTYETQSKAPSPLKGGEKPTEVKKESTATAKPSTPVTEPSKSEAEKTAQKAEEKPKVDPRAIFGAGGTAGSGQQPTAGSNQGSSSTPGDEGKPQGTVDGRSIMQSGQGNAGPGGGYALDLAGWDFASKPNIRDNVSSRNGRIVFKITVDDNGRIVQAIPLEYNVPNEVLAYYRTVVNQLTFKRQSGNPSADYSTGKITFVIRVD</sequence>
<feature type="compositionally biased region" description="Polar residues" evidence="1">
    <location>
        <begin position="111"/>
        <end position="122"/>
    </location>
</feature>
<feature type="compositionally biased region" description="Polar residues" evidence="1">
    <location>
        <begin position="140"/>
        <end position="152"/>
    </location>
</feature>
<dbReference type="RefSeq" id="WP_035072705.1">
    <property type="nucleotide sequence ID" value="NZ_JMIH01000016.1"/>
</dbReference>
<proteinExistence type="predicted"/>
<comment type="caution">
    <text evidence="3">The sequence shown here is derived from an EMBL/GenBank/DDBJ whole genome shotgun (WGS) entry which is preliminary data.</text>
</comment>
<keyword evidence="2" id="KW-0812">Transmembrane</keyword>
<dbReference type="STRING" id="1048983.EL17_07595"/>
<reference evidence="3 4" key="1">
    <citation type="submission" date="2014-04" db="EMBL/GenBank/DDBJ databases">
        <title>Characterization and application of a salt tolerant electro-active bacterium.</title>
        <authorList>
            <person name="Yang L."/>
            <person name="Wei S."/>
            <person name="Tay Q.X.M."/>
        </authorList>
    </citation>
    <scope>NUCLEOTIDE SEQUENCE [LARGE SCALE GENOMIC DNA]</scope>
    <source>
        <strain evidence="3 4">LY1</strain>
    </source>
</reference>
<dbReference type="OrthoDB" id="979886at2"/>
<feature type="compositionally biased region" description="Basic and acidic residues" evidence="1">
    <location>
        <begin position="153"/>
        <end position="172"/>
    </location>
</feature>
<keyword evidence="2" id="KW-0472">Membrane</keyword>
<feature type="region of interest" description="Disordered" evidence="1">
    <location>
        <begin position="61"/>
        <end position="226"/>
    </location>
</feature>
<dbReference type="eggNOG" id="COG3170">
    <property type="taxonomic scope" value="Bacteria"/>
</dbReference>
<feature type="compositionally biased region" description="Polar residues" evidence="1">
    <location>
        <begin position="184"/>
        <end position="200"/>
    </location>
</feature>
<name>A0A074KVJ9_9BACT</name>
<accession>A0A074KVJ9</accession>
<gene>
    <name evidence="3" type="ORF">EL17_07595</name>
</gene>
<evidence type="ECO:0000256" key="1">
    <source>
        <dbReference type="SAM" id="MobiDB-lite"/>
    </source>
</evidence>
<dbReference type="Proteomes" id="UP000027821">
    <property type="component" value="Unassembled WGS sequence"/>
</dbReference>
<feature type="compositionally biased region" description="Basic and acidic residues" evidence="1">
    <location>
        <begin position="128"/>
        <end position="139"/>
    </location>
</feature>
<evidence type="ECO:0000313" key="4">
    <source>
        <dbReference type="Proteomes" id="UP000027821"/>
    </source>
</evidence>
<protein>
    <submittedName>
        <fullName evidence="3">Energy transducer TonB</fullName>
    </submittedName>
</protein>
<dbReference type="EMBL" id="JMIH01000016">
    <property type="protein sequence ID" value="KEO74006.1"/>
    <property type="molecule type" value="Genomic_DNA"/>
</dbReference>
<keyword evidence="4" id="KW-1185">Reference proteome</keyword>
<evidence type="ECO:0000313" key="3">
    <source>
        <dbReference type="EMBL" id="KEO74006.1"/>
    </source>
</evidence>
<keyword evidence="2" id="KW-1133">Transmembrane helix</keyword>
<organism evidence="3 4">
    <name type="scientific">Anditalea andensis</name>
    <dbReference type="NCBI Taxonomy" id="1048983"/>
    <lineage>
        <taxon>Bacteria</taxon>
        <taxon>Pseudomonadati</taxon>
        <taxon>Bacteroidota</taxon>
        <taxon>Cytophagia</taxon>
        <taxon>Cytophagales</taxon>
        <taxon>Cytophagaceae</taxon>
        <taxon>Anditalea</taxon>
    </lineage>
</organism>
<feature type="transmembrane region" description="Helical" evidence="2">
    <location>
        <begin position="17"/>
        <end position="38"/>
    </location>
</feature>
<feature type="compositionally biased region" description="Polar residues" evidence="1">
    <location>
        <begin position="61"/>
        <end position="70"/>
    </location>
</feature>
<dbReference type="AlphaFoldDB" id="A0A074KVJ9"/>